<dbReference type="OrthoDB" id="10448743at2759"/>
<dbReference type="EMBL" id="JAEHOD010000032">
    <property type="protein sequence ID" value="KAG2443088.1"/>
    <property type="molecule type" value="Genomic_DNA"/>
</dbReference>
<evidence type="ECO:0000313" key="2">
    <source>
        <dbReference type="Proteomes" id="UP000613740"/>
    </source>
</evidence>
<name>A0A835TGI3_9CHLO</name>
<sequence length="129" mass="14249">MDAPPPPIELVQLLQTVAKAYSDYVHRDMAETFMHNVLKREELDPDCLYEFSMLDPSIQPDPEPGCEHLQPGLVAELVQDVSAVARSTLSGYAWLLELLGFAGLKLVLLPAFHLIGFVVRAALRVFGSS</sequence>
<dbReference type="Proteomes" id="UP000613740">
    <property type="component" value="Unassembled WGS sequence"/>
</dbReference>
<evidence type="ECO:0000313" key="1">
    <source>
        <dbReference type="EMBL" id="KAG2443088.1"/>
    </source>
</evidence>
<comment type="caution">
    <text evidence="1">The sequence shown here is derived from an EMBL/GenBank/DDBJ whole genome shotgun (WGS) entry which is preliminary data.</text>
</comment>
<protein>
    <submittedName>
        <fullName evidence="1">Uncharacterized protein</fullName>
    </submittedName>
</protein>
<proteinExistence type="predicted"/>
<gene>
    <name evidence="1" type="ORF">HYH02_009502</name>
</gene>
<keyword evidence="2" id="KW-1185">Reference proteome</keyword>
<dbReference type="AlphaFoldDB" id="A0A835TGI3"/>
<organism evidence="1 2">
    <name type="scientific">Chlamydomonas schloesseri</name>
    <dbReference type="NCBI Taxonomy" id="2026947"/>
    <lineage>
        <taxon>Eukaryota</taxon>
        <taxon>Viridiplantae</taxon>
        <taxon>Chlorophyta</taxon>
        <taxon>core chlorophytes</taxon>
        <taxon>Chlorophyceae</taxon>
        <taxon>CS clade</taxon>
        <taxon>Chlamydomonadales</taxon>
        <taxon>Chlamydomonadaceae</taxon>
        <taxon>Chlamydomonas</taxon>
    </lineage>
</organism>
<reference evidence="1" key="1">
    <citation type="journal article" date="2020" name="bioRxiv">
        <title>Comparative genomics of Chlamydomonas.</title>
        <authorList>
            <person name="Craig R.J."/>
            <person name="Hasan A.R."/>
            <person name="Ness R.W."/>
            <person name="Keightley P.D."/>
        </authorList>
    </citation>
    <scope>NUCLEOTIDE SEQUENCE</scope>
    <source>
        <strain evidence="1">CCAP 11/173</strain>
    </source>
</reference>
<accession>A0A835TGI3</accession>